<gene>
    <name evidence="1" type="ORF">UFOPK1493_03604</name>
</gene>
<accession>A0A6J6FL66</accession>
<dbReference type="EMBL" id="CAEZSR010000212">
    <property type="protein sequence ID" value="CAB4588449.1"/>
    <property type="molecule type" value="Genomic_DNA"/>
</dbReference>
<evidence type="ECO:0000313" key="1">
    <source>
        <dbReference type="EMBL" id="CAB4588449.1"/>
    </source>
</evidence>
<reference evidence="1" key="1">
    <citation type="submission" date="2020-05" db="EMBL/GenBank/DDBJ databases">
        <authorList>
            <person name="Chiriac C."/>
            <person name="Salcher M."/>
            <person name="Ghai R."/>
            <person name="Kavagutti S V."/>
        </authorList>
    </citation>
    <scope>NUCLEOTIDE SEQUENCE</scope>
</reference>
<proteinExistence type="predicted"/>
<name>A0A6J6FL66_9ZZZZ</name>
<dbReference type="SUPFAM" id="SSF52540">
    <property type="entry name" value="P-loop containing nucleoside triphosphate hydrolases"/>
    <property type="match status" value="1"/>
</dbReference>
<protein>
    <submittedName>
        <fullName evidence="1">Unannotated protein</fullName>
    </submittedName>
</protein>
<dbReference type="Gene3D" id="3.40.50.300">
    <property type="entry name" value="P-loop containing nucleotide triphosphate hydrolases"/>
    <property type="match status" value="1"/>
</dbReference>
<dbReference type="AlphaFoldDB" id="A0A6J6FL66"/>
<dbReference type="InterPro" id="IPR027417">
    <property type="entry name" value="P-loop_NTPase"/>
</dbReference>
<organism evidence="1">
    <name type="scientific">freshwater metagenome</name>
    <dbReference type="NCBI Taxonomy" id="449393"/>
    <lineage>
        <taxon>unclassified sequences</taxon>
        <taxon>metagenomes</taxon>
        <taxon>ecological metagenomes</taxon>
    </lineage>
</organism>
<sequence length="221" mass="22721">MYTLCWSAKGGSGTTVVACALATLAARSRPTLLVDLGGDVGAVLGASTSAGAGVADWLASPHAPAHALAHLAVEVTDRLSIVPTGQAGIRRLDAAGAERLAHACAAATTDTTTVVVDAGPFGHHEVLHRVADRSLIVLRPCYLSLRRAVQQPGLAREVVVISEPGRAYSTADIERVLGMPVVAEVASDPAVARSVDAGQLARRVPSSLSRPLGRLVRAQAH</sequence>